<evidence type="ECO:0000313" key="2">
    <source>
        <dbReference type="Proteomes" id="UP000003379"/>
    </source>
</evidence>
<protein>
    <submittedName>
        <fullName evidence="1">Uncharacterized protein</fullName>
    </submittedName>
</protein>
<dbReference type="RefSeq" id="WP_009529317.1">
    <property type="nucleotide sequence ID" value="NZ_JH414605.1"/>
</dbReference>
<organism evidence="1 2">
    <name type="scientific">Peptoanaerobacter stomatis</name>
    <dbReference type="NCBI Taxonomy" id="796937"/>
    <lineage>
        <taxon>Bacteria</taxon>
        <taxon>Bacillati</taxon>
        <taxon>Bacillota</taxon>
        <taxon>Clostridia</taxon>
        <taxon>Peptostreptococcales</taxon>
        <taxon>Filifactoraceae</taxon>
        <taxon>Peptoanaerobacter</taxon>
    </lineage>
</organism>
<name>G9XBE7_9FIRM</name>
<sequence length="102" mass="12366">MDNWKDKVYELYFVEHRKINDIAKLIGKSRQSVSAFLNTKNIDEEKERRKAVSKIKQRESNKANMRRVRREYKSSLIEYALLKRQHIIDVNVLSRERHFCDI</sequence>
<dbReference type="EMBL" id="AFZG01000015">
    <property type="protein sequence ID" value="EHL19798.1"/>
    <property type="molecule type" value="Genomic_DNA"/>
</dbReference>
<proteinExistence type="predicted"/>
<gene>
    <name evidence="1" type="ORF">HMPREF9628_01314</name>
</gene>
<dbReference type="Proteomes" id="UP000003379">
    <property type="component" value="Unassembled WGS sequence"/>
</dbReference>
<accession>G9XBE7</accession>
<dbReference type="HOGENOM" id="CLU_2274712_0_0_9"/>
<evidence type="ECO:0000313" key="1">
    <source>
        <dbReference type="EMBL" id="EHL19798.1"/>
    </source>
</evidence>
<dbReference type="AlphaFoldDB" id="G9XBE7"/>
<reference evidence="1 2" key="1">
    <citation type="submission" date="2011-08" db="EMBL/GenBank/DDBJ databases">
        <title>The Genome Sequence of Eubacteriaceae bacterium CM5.</title>
        <authorList>
            <consortium name="The Broad Institute Genome Sequencing Platform"/>
            <person name="Earl A."/>
            <person name="Ward D."/>
            <person name="Feldgarden M."/>
            <person name="Gevers D."/>
            <person name="Sizova M."/>
            <person name="Hazen A."/>
            <person name="Epstein S."/>
            <person name="Young S.K."/>
            <person name="Zeng Q."/>
            <person name="Gargeya S."/>
            <person name="Fitzgerald M."/>
            <person name="Haas B."/>
            <person name="Abouelleil A."/>
            <person name="Alvarado L."/>
            <person name="Arachchi H.M."/>
            <person name="Berlin A."/>
            <person name="Brown A."/>
            <person name="Chapman S.B."/>
            <person name="Chen Z."/>
            <person name="Dunbar C."/>
            <person name="Freedman E."/>
            <person name="Gearin G."/>
            <person name="Gellesch M."/>
            <person name="Goldberg J."/>
            <person name="Griggs A."/>
            <person name="Gujja S."/>
            <person name="Heiman D."/>
            <person name="Howarth C."/>
            <person name="Larson L."/>
            <person name="Lui A."/>
            <person name="MacDonald P.J.P."/>
            <person name="Montmayeur A."/>
            <person name="Murphy C."/>
            <person name="Neiman D."/>
            <person name="Pearson M."/>
            <person name="Priest M."/>
            <person name="Roberts A."/>
            <person name="Saif S."/>
            <person name="Shea T."/>
            <person name="Shenoy N."/>
            <person name="Sisk P."/>
            <person name="Stolte C."/>
            <person name="Sykes S."/>
            <person name="Wortman J."/>
            <person name="Nusbaum C."/>
            <person name="Birren B."/>
        </authorList>
    </citation>
    <scope>NUCLEOTIDE SEQUENCE [LARGE SCALE GENOMIC DNA]</scope>
    <source>
        <strain evidence="1 2">CM5</strain>
    </source>
</reference>
<comment type="caution">
    <text evidence="1">The sequence shown here is derived from an EMBL/GenBank/DDBJ whole genome shotgun (WGS) entry which is preliminary data.</text>
</comment>